<comment type="catalytic activity">
    <reaction evidence="3">
        <text>N-acetyl-D-muramate 6-phosphate + H2O = N-acetyl-D-glucosamine 6-phosphate + (R)-lactate</text>
        <dbReference type="Rhea" id="RHEA:26410"/>
        <dbReference type="ChEBI" id="CHEBI:15377"/>
        <dbReference type="ChEBI" id="CHEBI:16004"/>
        <dbReference type="ChEBI" id="CHEBI:57513"/>
        <dbReference type="ChEBI" id="CHEBI:58722"/>
        <dbReference type="EC" id="4.2.1.126"/>
    </reaction>
</comment>
<accession>A0ABY7YYV1</accession>
<name>A0ABY7YYV1_9HYPH</name>
<dbReference type="PROSITE" id="PS51464">
    <property type="entry name" value="SIS"/>
    <property type="match status" value="1"/>
</dbReference>
<proteinExistence type="inferred from homology"/>
<keyword evidence="6" id="KW-1185">Reference proteome</keyword>
<dbReference type="CDD" id="cd05007">
    <property type="entry name" value="SIS_Etherase"/>
    <property type="match status" value="1"/>
</dbReference>
<comment type="pathway">
    <text evidence="3">Cell wall biogenesis; peptidoglycan recycling.</text>
</comment>
<dbReference type="InterPro" id="IPR046348">
    <property type="entry name" value="SIS_dom_sf"/>
</dbReference>
<evidence type="ECO:0000256" key="3">
    <source>
        <dbReference type="HAMAP-Rule" id="MF_00068"/>
    </source>
</evidence>
<protein>
    <recommendedName>
        <fullName evidence="3">N-acetylmuramic acid 6-phosphate etherase</fullName>
        <shortName evidence="3">MurNAc-6-P etherase</shortName>
        <ecNumber evidence="3">4.2.1.126</ecNumber>
    </recommendedName>
    <alternativeName>
        <fullName evidence="3">N-acetylmuramic acid 6-phosphate hydrolase</fullName>
    </alternativeName>
    <alternativeName>
        <fullName evidence="3">N-acetylmuramic acid 6-phosphate lyase</fullName>
    </alternativeName>
</protein>
<comment type="miscellaneous">
    <text evidence="3">A lyase-type mechanism (elimination/hydration) is suggested for the cleavage of the lactyl ether bond of MurNAc 6-phosphate, with the formation of an alpha,beta-unsaturated aldehyde intermediate with (E)-stereochemistry, followed by the syn addition of water to give product.</text>
</comment>
<comment type="subunit">
    <text evidence="3">Homodimer.</text>
</comment>
<dbReference type="Gene3D" id="1.10.8.1080">
    <property type="match status" value="1"/>
</dbReference>
<keyword evidence="2 3" id="KW-0119">Carbohydrate metabolism</keyword>
<gene>
    <name evidence="3" type="primary">murQ</name>
    <name evidence="5" type="ORF">PSQ90_01970</name>
</gene>
<dbReference type="EC" id="4.2.1.126" evidence="3"/>
<dbReference type="NCBIfam" id="NF003915">
    <property type="entry name" value="PRK05441.1"/>
    <property type="match status" value="1"/>
</dbReference>
<feature type="active site" description="Proton donor" evidence="3">
    <location>
        <position position="80"/>
    </location>
</feature>
<dbReference type="NCBIfam" id="NF009222">
    <property type="entry name" value="PRK12570.1"/>
    <property type="match status" value="1"/>
</dbReference>
<reference evidence="5 6" key="1">
    <citation type="submission" date="2023-02" db="EMBL/GenBank/DDBJ databases">
        <title>Devosia chondri sp. nov., isolated from the phycosphere of marine algae.</title>
        <authorList>
            <person name="Kim J.M."/>
            <person name="Lee J.K."/>
            <person name="Choi B.J."/>
            <person name="Bayburt H."/>
            <person name="Jeon C.O."/>
        </authorList>
    </citation>
    <scope>NUCLEOTIDE SEQUENCE [LARGE SCALE GENOMIC DNA]</scope>
    <source>
        <strain evidence="5 6">G2-5</strain>
    </source>
</reference>
<feature type="domain" description="SIS" evidence="4">
    <location>
        <begin position="52"/>
        <end position="215"/>
    </location>
</feature>
<dbReference type="InterPro" id="IPR040190">
    <property type="entry name" value="MURQ/GCKR"/>
</dbReference>
<evidence type="ECO:0000313" key="5">
    <source>
        <dbReference type="EMBL" id="WDR06253.1"/>
    </source>
</evidence>
<dbReference type="Proteomes" id="UP001222118">
    <property type="component" value="Chromosome"/>
</dbReference>
<dbReference type="HAMAP" id="MF_00068">
    <property type="entry name" value="MurQ"/>
    <property type="match status" value="1"/>
</dbReference>
<dbReference type="InterPro" id="IPR005486">
    <property type="entry name" value="Glucokinase_regulatory_CS"/>
</dbReference>
<dbReference type="RefSeq" id="WP_282211767.1">
    <property type="nucleotide sequence ID" value="NZ_CP118247.1"/>
</dbReference>
<evidence type="ECO:0000313" key="6">
    <source>
        <dbReference type="Proteomes" id="UP001222118"/>
    </source>
</evidence>
<dbReference type="InterPro" id="IPR005488">
    <property type="entry name" value="Etherase_MurQ"/>
</dbReference>
<dbReference type="PANTHER" id="PTHR10088:SF4">
    <property type="entry name" value="GLUCOKINASE REGULATORY PROTEIN"/>
    <property type="match status" value="1"/>
</dbReference>
<sequence length="293" mass="30381">MMSSTESASPRFASIEDWNSADLVDGIVEGQFAAISAVRTAGPALARAIDLAAERLARGGRLIYMGAGTSGRIAAQDAAELPPTFNWPYERAITLMAGGNDAFFLAAEGAEDSEALAAEALDEVGVGADDVVIALAASGRTPYAIAGLVHARAAGALTIGIFNNRGGKLGEVSDIPVLLETGAEFLAGSTRMKAGTAQKAALNSLSTGVMIKLGYVYRGLMVEMLPTNIKLVDRAAKMIVELTGAQYDSARDALQIADGSIKLATVMITKTLSRAEAEAHLAAARGNLRQALR</sequence>
<comment type="pathway">
    <text evidence="3">Amino-sugar metabolism; N-acetylmuramate degradation.</text>
</comment>
<dbReference type="InterPro" id="IPR001347">
    <property type="entry name" value="SIS_dom"/>
</dbReference>
<dbReference type="EMBL" id="CP118247">
    <property type="protein sequence ID" value="WDR06253.1"/>
    <property type="molecule type" value="Genomic_DNA"/>
</dbReference>
<feature type="active site" evidence="3">
    <location>
        <position position="111"/>
    </location>
</feature>
<evidence type="ECO:0000256" key="1">
    <source>
        <dbReference type="ARBA" id="ARBA00023239"/>
    </source>
</evidence>
<dbReference type="SUPFAM" id="SSF53697">
    <property type="entry name" value="SIS domain"/>
    <property type="match status" value="1"/>
</dbReference>
<evidence type="ECO:0000256" key="2">
    <source>
        <dbReference type="ARBA" id="ARBA00023277"/>
    </source>
</evidence>
<comment type="function">
    <text evidence="3">Specifically catalyzes the cleavage of the D-lactyl ether substituent of MurNAc 6-phosphate, producing GlcNAc 6-phosphate and D-lactate. Together with AnmK, is also required for the utilization of anhydro-N-acetylmuramic acid (anhMurNAc) either imported from the medium or derived from its own cell wall murein, and thus plays a role in cell wall recycling.</text>
</comment>
<evidence type="ECO:0000259" key="4">
    <source>
        <dbReference type="PROSITE" id="PS51464"/>
    </source>
</evidence>
<organism evidence="5 6">
    <name type="scientific">Devosia rhodophyticola</name>
    <dbReference type="NCBI Taxonomy" id="3026423"/>
    <lineage>
        <taxon>Bacteria</taxon>
        <taxon>Pseudomonadati</taxon>
        <taxon>Pseudomonadota</taxon>
        <taxon>Alphaproteobacteria</taxon>
        <taxon>Hyphomicrobiales</taxon>
        <taxon>Devosiaceae</taxon>
        <taxon>Devosia</taxon>
    </lineage>
</organism>
<dbReference type="PANTHER" id="PTHR10088">
    <property type="entry name" value="GLUCOKINASE REGULATORY PROTEIN"/>
    <property type="match status" value="1"/>
</dbReference>
<dbReference type="Gene3D" id="3.40.50.10490">
    <property type="entry name" value="Glucose-6-phosphate isomerase like protein, domain 1"/>
    <property type="match status" value="1"/>
</dbReference>
<comment type="pathway">
    <text evidence="3">Amino-sugar metabolism; 1,6-anhydro-N-acetylmuramate degradation.</text>
</comment>
<comment type="similarity">
    <text evidence="3">Belongs to the GCKR-like family. MurNAc-6-P etherase subfamily.</text>
</comment>
<dbReference type="Pfam" id="PF22645">
    <property type="entry name" value="GKRP_SIS_N"/>
    <property type="match status" value="1"/>
</dbReference>
<keyword evidence="1 3" id="KW-0456">Lyase</keyword>
<dbReference type="PROSITE" id="PS01272">
    <property type="entry name" value="GCKR"/>
    <property type="match status" value="1"/>
</dbReference>